<protein>
    <submittedName>
        <fullName evidence="1">Nucleoporin</fullName>
    </submittedName>
</protein>
<sequence>MSVLSKERSVSGNELFGRLPRQVRARIWRYVFKADGCIIMPWNGRVKQRNTFKLLVRPYPIGNSDWSPNRDLTLATQLEQTCKLFRSDQKFLQTLYRCNKFAFLSEEQVIHFLAAIIPARREALAELVLCQSTHLQIGGQLHRQLMAVLGQCINLQVVHCLNFSPSGDYRRHVETNLGDLGLDFIRHVHHLRELYVCGKALLWPADVPEVGLWDYRFSLTIAGHWFEWIKTTADGVRQVSGPSGRGGSVLFFLWTILLSPTCYQYPINRDFLRVAYMRTRLPVFGEGRLAVDVPGCSAEYKYFWSSSKPPPQLYSIRSNLETGTLEVSGDNMFWTPLVMYVTLGGETTVSYRHMQEVIVLYFRQYKTDQEAQGSVTCYPRIVLACIKSLQYECRQHKIYWVSQWTRLADDIDKAFGTRGTRSVEASPRPVHNAVTGILQRRNSF</sequence>
<dbReference type="Proteomes" id="UP001163105">
    <property type="component" value="Unassembled WGS sequence"/>
</dbReference>
<keyword evidence="2" id="KW-1185">Reference proteome</keyword>
<name>A0AB34FZN2_9HYPO</name>
<evidence type="ECO:0000313" key="1">
    <source>
        <dbReference type="EMBL" id="KAJ6444805.1"/>
    </source>
</evidence>
<dbReference type="AlphaFoldDB" id="A0AB34FZN2"/>
<comment type="caution">
    <text evidence="1">The sequence shown here is derived from an EMBL/GenBank/DDBJ whole genome shotgun (WGS) entry which is preliminary data.</text>
</comment>
<accession>A0AB34FZN2</accession>
<evidence type="ECO:0000313" key="2">
    <source>
        <dbReference type="Proteomes" id="UP001163105"/>
    </source>
</evidence>
<gene>
    <name evidence="1" type="ORF">O9K51_03205</name>
</gene>
<proteinExistence type="predicted"/>
<dbReference type="EMBL" id="JAQHRD010000002">
    <property type="protein sequence ID" value="KAJ6444805.1"/>
    <property type="molecule type" value="Genomic_DNA"/>
</dbReference>
<reference evidence="1" key="1">
    <citation type="submission" date="2023-01" db="EMBL/GenBank/DDBJ databases">
        <title>The growth and conidiation of Purpureocillium lavendulum are regulated by nitrogen source and histone H3K14 acetylation.</title>
        <authorList>
            <person name="Tang P."/>
            <person name="Han J."/>
            <person name="Zhang C."/>
            <person name="Tang P."/>
            <person name="Qi F."/>
            <person name="Zhang K."/>
            <person name="Liang L."/>
        </authorList>
    </citation>
    <scope>NUCLEOTIDE SEQUENCE</scope>
    <source>
        <strain evidence="1">YMF1.00683</strain>
    </source>
</reference>
<organism evidence="1 2">
    <name type="scientific">Purpureocillium lavendulum</name>
    <dbReference type="NCBI Taxonomy" id="1247861"/>
    <lineage>
        <taxon>Eukaryota</taxon>
        <taxon>Fungi</taxon>
        <taxon>Dikarya</taxon>
        <taxon>Ascomycota</taxon>
        <taxon>Pezizomycotina</taxon>
        <taxon>Sordariomycetes</taxon>
        <taxon>Hypocreomycetidae</taxon>
        <taxon>Hypocreales</taxon>
        <taxon>Ophiocordycipitaceae</taxon>
        <taxon>Purpureocillium</taxon>
    </lineage>
</organism>